<reference evidence="1" key="2">
    <citation type="submission" date="2021-12" db="EMBL/GenBank/DDBJ databases">
        <title>Resequencing data analysis of finger millet.</title>
        <authorList>
            <person name="Hatakeyama M."/>
            <person name="Aluri S."/>
            <person name="Balachadran M.T."/>
            <person name="Sivarajan S.R."/>
            <person name="Poveda L."/>
            <person name="Shimizu-Inatsugi R."/>
            <person name="Schlapbach R."/>
            <person name="Sreeman S.M."/>
            <person name="Shimizu K.K."/>
        </authorList>
    </citation>
    <scope>NUCLEOTIDE SEQUENCE</scope>
</reference>
<sequence length="147" mass="16478">MAAGEALALCVELNLTQHIPCKDMEALQGKVSELASDSQDRGVDNATLPQQKDLFQQTTAFLNHGERPERSLPTSMEKCIALQDNELFNEAFSYGADEGKVLSVAKKKHSGKMDRDLKVKSEHFCRYPYTAHNKPETLLQIGWKKLN</sequence>
<dbReference type="EMBL" id="BQKI01000003">
    <property type="protein sequence ID" value="GJM90620.1"/>
    <property type="molecule type" value="Genomic_DNA"/>
</dbReference>
<gene>
    <name evidence="1" type="primary">ga06920</name>
    <name evidence="1" type="ORF">PR202_ga06920</name>
</gene>
<evidence type="ECO:0000313" key="1">
    <source>
        <dbReference type="EMBL" id="GJM90620.1"/>
    </source>
</evidence>
<comment type="caution">
    <text evidence="1">The sequence shown here is derived from an EMBL/GenBank/DDBJ whole genome shotgun (WGS) entry which is preliminary data.</text>
</comment>
<reference evidence="1" key="1">
    <citation type="journal article" date="2018" name="DNA Res.">
        <title>Multiple hybrid de novo genome assembly of finger millet, an orphan allotetraploid crop.</title>
        <authorList>
            <person name="Hatakeyama M."/>
            <person name="Aluri S."/>
            <person name="Balachadran M.T."/>
            <person name="Sivarajan S.R."/>
            <person name="Patrignani A."/>
            <person name="Gruter S."/>
            <person name="Poveda L."/>
            <person name="Shimizu-Inatsugi R."/>
            <person name="Baeten J."/>
            <person name="Francoijs K.J."/>
            <person name="Nataraja K.N."/>
            <person name="Reddy Y.A.N."/>
            <person name="Phadnis S."/>
            <person name="Ravikumar R.L."/>
            <person name="Schlapbach R."/>
            <person name="Sreeman S.M."/>
            <person name="Shimizu K.K."/>
        </authorList>
    </citation>
    <scope>NUCLEOTIDE SEQUENCE</scope>
</reference>
<name>A0AAV5BYA7_ELECO</name>
<accession>A0AAV5BYA7</accession>
<organism evidence="1 2">
    <name type="scientific">Eleusine coracana subsp. coracana</name>
    <dbReference type="NCBI Taxonomy" id="191504"/>
    <lineage>
        <taxon>Eukaryota</taxon>
        <taxon>Viridiplantae</taxon>
        <taxon>Streptophyta</taxon>
        <taxon>Embryophyta</taxon>
        <taxon>Tracheophyta</taxon>
        <taxon>Spermatophyta</taxon>
        <taxon>Magnoliopsida</taxon>
        <taxon>Liliopsida</taxon>
        <taxon>Poales</taxon>
        <taxon>Poaceae</taxon>
        <taxon>PACMAD clade</taxon>
        <taxon>Chloridoideae</taxon>
        <taxon>Cynodonteae</taxon>
        <taxon>Eleusininae</taxon>
        <taxon>Eleusine</taxon>
    </lineage>
</organism>
<proteinExistence type="predicted"/>
<dbReference type="Proteomes" id="UP001054889">
    <property type="component" value="Unassembled WGS sequence"/>
</dbReference>
<protein>
    <submittedName>
        <fullName evidence="1">Uncharacterized protein</fullName>
    </submittedName>
</protein>
<keyword evidence="2" id="KW-1185">Reference proteome</keyword>
<dbReference type="InterPro" id="IPR039777">
    <property type="entry name" value="IFRD"/>
</dbReference>
<dbReference type="AlphaFoldDB" id="A0AAV5BYA7"/>
<dbReference type="PANTHER" id="PTHR12354:SF11">
    <property type="entry name" value="OS02G0219050 PROTEIN"/>
    <property type="match status" value="1"/>
</dbReference>
<evidence type="ECO:0000313" key="2">
    <source>
        <dbReference type="Proteomes" id="UP001054889"/>
    </source>
</evidence>
<dbReference type="PANTHER" id="PTHR12354">
    <property type="entry name" value="INTERFERON-RELATED DEVELOPMENTAL REGULATOR"/>
    <property type="match status" value="1"/>
</dbReference>